<organism evidence="2 3">
    <name type="scientific">Streptococcus anginosus</name>
    <dbReference type="NCBI Taxonomy" id="1328"/>
    <lineage>
        <taxon>Bacteria</taxon>
        <taxon>Bacillati</taxon>
        <taxon>Bacillota</taxon>
        <taxon>Bacilli</taxon>
        <taxon>Lactobacillales</taxon>
        <taxon>Streptococcaceae</taxon>
        <taxon>Streptococcus</taxon>
        <taxon>Streptococcus anginosus group</taxon>
    </lineage>
</organism>
<dbReference type="AlphaFoldDB" id="A0AAW5TIW9"/>
<dbReference type="GO" id="GO:0005524">
    <property type="term" value="F:ATP binding"/>
    <property type="evidence" value="ECO:0007669"/>
    <property type="project" value="UniProtKB-KW"/>
</dbReference>
<proteinExistence type="predicted"/>
<reference evidence="2" key="1">
    <citation type="submission" date="2022-10" db="EMBL/GenBank/DDBJ databases">
        <title>Comparative genomic study of S. anginosus.</title>
        <authorList>
            <person name="Prasad A."/>
            <person name="Ene A."/>
            <person name="Jablonska S."/>
            <person name="Du J."/>
            <person name="Wolfe A.J."/>
            <person name="Putonti C."/>
        </authorList>
    </citation>
    <scope>NUCLEOTIDE SEQUENCE</scope>
    <source>
        <strain evidence="2">UMB6888</strain>
    </source>
</reference>
<name>A0AAW5TIW9_STRAP</name>
<sequence>MFREMLKLLTKTGKRDLIISSVFFALYGLSSIAMIVIVFSILFQIFDGTSLASLYKGFIAIGLLVVFKGMCNMV</sequence>
<evidence type="ECO:0000256" key="1">
    <source>
        <dbReference type="SAM" id="Phobius"/>
    </source>
</evidence>
<feature type="non-terminal residue" evidence="2">
    <location>
        <position position="74"/>
    </location>
</feature>
<keyword evidence="1" id="KW-1133">Transmembrane helix</keyword>
<comment type="caution">
    <text evidence="2">The sequence shown here is derived from an EMBL/GenBank/DDBJ whole genome shotgun (WGS) entry which is preliminary data.</text>
</comment>
<feature type="transmembrane region" description="Helical" evidence="1">
    <location>
        <begin position="21"/>
        <end position="46"/>
    </location>
</feature>
<dbReference type="Proteomes" id="UP001208853">
    <property type="component" value="Unassembled WGS sequence"/>
</dbReference>
<keyword evidence="2" id="KW-0547">Nucleotide-binding</keyword>
<protein>
    <submittedName>
        <fullName evidence="2">ABC transporter ATP-binding protein</fullName>
    </submittedName>
</protein>
<evidence type="ECO:0000313" key="2">
    <source>
        <dbReference type="EMBL" id="MCW1073371.1"/>
    </source>
</evidence>
<dbReference type="EMBL" id="JAPAIK010000147">
    <property type="protein sequence ID" value="MCW1073371.1"/>
    <property type="molecule type" value="Genomic_DNA"/>
</dbReference>
<accession>A0AAW5TIW9</accession>
<keyword evidence="2" id="KW-0067">ATP-binding</keyword>
<keyword evidence="1" id="KW-0472">Membrane</keyword>
<keyword evidence="1" id="KW-0812">Transmembrane</keyword>
<evidence type="ECO:0000313" key="3">
    <source>
        <dbReference type="Proteomes" id="UP001208853"/>
    </source>
</evidence>
<gene>
    <name evidence="2" type="ORF">OJ930_10270</name>
</gene>
<feature type="transmembrane region" description="Helical" evidence="1">
    <location>
        <begin position="52"/>
        <end position="71"/>
    </location>
</feature>